<evidence type="ECO:0000313" key="2">
    <source>
        <dbReference type="Proteomes" id="UP000575480"/>
    </source>
</evidence>
<comment type="caution">
    <text evidence="1">The sequence shown here is derived from an EMBL/GenBank/DDBJ whole genome shotgun (WGS) entry which is preliminary data.</text>
</comment>
<gene>
    <name evidence="1" type="ORF">HX858_08925</name>
</gene>
<name>A0A7K4MWV1_9ARCH</name>
<accession>A0A7K4MWV1</accession>
<proteinExistence type="predicted"/>
<evidence type="ECO:0000313" key="1">
    <source>
        <dbReference type="EMBL" id="NWJ57848.1"/>
    </source>
</evidence>
<organism evidence="1 2">
    <name type="scientific">Marine Group I thaumarchaeote</name>
    <dbReference type="NCBI Taxonomy" id="2511932"/>
    <lineage>
        <taxon>Archaea</taxon>
        <taxon>Nitrososphaerota</taxon>
        <taxon>Marine Group I</taxon>
    </lineage>
</organism>
<dbReference type="AlphaFoldDB" id="A0A7K4MWV1"/>
<reference evidence="1 2" key="1">
    <citation type="journal article" date="2019" name="Environ. Microbiol.">
        <title>Genomics insights into ecotype formation of ammonia-oxidizing archaea in the deep ocean.</title>
        <authorList>
            <person name="Wang Y."/>
            <person name="Huang J.M."/>
            <person name="Cui G.J."/>
            <person name="Nunoura T."/>
            <person name="Takaki Y."/>
            <person name="Li W.L."/>
            <person name="Li J."/>
            <person name="Gao Z.M."/>
            <person name="Takai K."/>
            <person name="Zhang A.Q."/>
            <person name="Stepanauskas R."/>
        </authorList>
    </citation>
    <scope>NUCLEOTIDE SEQUENCE [LARGE SCALE GENOMIC DNA]</scope>
    <source>
        <strain evidence="1 2">L15a</strain>
    </source>
</reference>
<sequence>MKDLEKFINIFEGLDIAYGITKKSDEINEKGKNVTKSFTITKTPIESLWQDHLDGKDPGLGIIPINKENKCKWGCIDVDK</sequence>
<protein>
    <submittedName>
        <fullName evidence="1">Uncharacterized protein</fullName>
    </submittedName>
</protein>
<dbReference type="Proteomes" id="UP000575480">
    <property type="component" value="Unassembled WGS sequence"/>
</dbReference>
<dbReference type="EMBL" id="JACATH010000019">
    <property type="protein sequence ID" value="NWJ57848.1"/>
    <property type="molecule type" value="Genomic_DNA"/>
</dbReference>